<dbReference type="Proteomes" id="UP001054945">
    <property type="component" value="Unassembled WGS sequence"/>
</dbReference>
<gene>
    <name evidence="2" type="ORF">CEXT_291941</name>
</gene>
<protein>
    <submittedName>
        <fullName evidence="2">Uncharacterized protein</fullName>
    </submittedName>
</protein>
<evidence type="ECO:0000313" key="3">
    <source>
        <dbReference type="Proteomes" id="UP001054945"/>
    </source>
</evidence>
<sequence length="71" mass="7596">MKSDVRPPLPLHPEEYGGGGMSTICSGGGMSTLSFLEAPNEDDVWPRKRQNNDNNNNLKIGGCSVVGTSFD</sequence>
<evidence type="ECO:0000313" key="2">
    <source>
        <dbReference type="EMBL" id="GIY87654.1"/>
    </source>
</evidence>
<reference evidence="2 3" key="1">
    <citation type="submission" date="2021-06" db="EMBL/GenBank/DDBJ databases">
        <title>Caerostris extrusa draft genome.</title>
        <authorList>
            <person name="Kono N."/>
            <person name="Arakawa K."/>
        </authorList>
    </citation>
    <scope>NUCLEOTIDE SEQUENCE [LARGE SCALE GENOMIC DNA]</scope>
</reference>
<proteinExistence type="predicted"/>
<organism evidence="2 3">
    <name type="scientific">Caerostris extrusa</name>
    <name type="common">Bark spider</name>
    <name type="synonym">Caerostris bankana</name>
    <dbReference type="NCBI Taxonomy" id="172846"/>
    <lineage>
        <taxon>Eukaryota</taxon>
        <taxon>Metazoa</taxon>
        <taxon>Ecdysozoa</taxon>
        <taxon>Arthropoda</taxon>
        <taxon>Chelicerata</taxon>
        <taxon>Arachnida</taxon>
        <taxon>Araneae</taxon>
        <taxon>Araneomorphae</taxon>
        <taxon>Entelegynae</taxon>
        <taxon>Araneoidea</taxon>
        <taxon>Araneidae</taxon>
        <taxon>Caerostris</taxon>
    </lineage>
</organism>
<dbReference type="AlphaFoldDB" id="A0AAV4WZG6"/>
<feature type="compositionally biased region" description="Gly residues" evidence="1">
    <location>
        <begin position="16"/>
        <end position="30"/>
    </location>
</feature>
<evidence type="ECO:0000256" key="1">
    <source>
        <dbReference type="SAM" id="MobiDB-lite"/>
    </source>
</evidence>
<feature type="region of interest" description="Disordered" evidence="1">
    <location>
        <begin position="1"/>
        <end position="71"/>
    </location>
</feature>
<name>A0AAV4WZG6_CAEEX</name>
<comment type="caution">
    <text evidence="2">The sequence shown here is derived from an EMBL/GenBank/DDBJ whole genome shotgun (WGS) entry which is preliminary data.</text>
</comment>
<accession>A0AAV4WZG6</accession>
<keyword evidence="3" id="KW-1185">Reference proteome</keyword>
<dbReference type="EMBL" id="BPLR01016959">
    <property type="protein sequence ID" value="GIY87654.1"/>
    <property type="molecule type" value="Genomic_DNA"/>
</dbReference>